<dbReference type="GO" id="GO:0031297">
    <property type="term" value="P:replication fork processing"/>
    <property type="evidence" value="ECO:0007669"/>
    <property type="project" value="TreeGrafter"/>
</dbReference>
<dbReference type="GO" id="GO:0004520">
    <property type="term" value="F:DNA endonuclease activity"/>
    <property type="evidence" value="ECO:0007669"/>
    <property type="project" value="TreeGrafter"/>
</dbReference>
<feature type="domain" description="Helicase C-terminal" evidence="6">
    <location>
        <begin position="32"/>
        <end position="110"/>
    </location>
</feature>
<dbReference type="GO" id="GO:0005524">
    <property type="term" value="F:ATP binding"/>
    <property type="evidence" value="ECO:0007669"/>
    <property type="project" value="UniProtKB-KW"/>
</dbReference>
<feature type="transmembrane region" description="Helical" evidence="5">
    <location>
        <begin position="12"/>
        <end position="32"/>
    </location>
</feature>
<keyword evidence="5" id="KW-0812">Transmembrane</keyword>
<dbReference type="PANTHER" id="PTHR45766:SF3">
    <property type="entry name" value="DNA ANNEALING HELICASE AND ENDONUCLEASE ZRANB3"/>
    <property type="match status" value="1"/>
</dbReference>
<dbReference type="GO" id="GO:0043596">
    <property type="term" value="C:nuclear replication fork"/>
    <property type="evidence" value="ECO:0007669"/>
    <property type="project" value="TreeGrafter"/>
</dbReference>
<dbReference type="Gene3D" id="3.40.50.300">
    <property type="entry name" value="P-loop containing nucleotide triphosphate hydrolases"/>
    <property type="match status" value="1"/>
</dbReference>
<keyword evidence="2" id="KW-0378">Hydrolase</keyword>
<keyword evidence="3" id="KW-0347">Helicase</keyword>
<keyword evidence="5" id="KW-0472">Membrane</keyword>
<keyword evidence="5" id="KW-1133">Transmembrane helix</keyword>
<dbReference type="EMBL" id="AP019870">
    <property type="protein sequence ID" value="BBN12594.1"/>
    <property type="molecule type" value="Genomic_DNA"/>
</dbReference>
<sequence length="208" mass="23756">MSRTRFLSCCCLFNSYPAVLFFIYHVFIFFDLSQKKRVKFIRIDGKTHPTSRQDLDKTFQEKEYVKVALLGIRADGVGLTLTVASTVMFAEMSWRLGDLVQAEDRAHHIGQARGVVWTAVSLLHTSPLGRDAVQHKLENLGQVENGSQTQEQSTLHDYMKPYSCSFKRKREHEQAAEIIIDLVDSLERFQPHLELENAHELDGGFGLN</sequence>
<dbReference type="GO" id="GO:0004386">
    <property type="term" value="F:helicase activity"/>
    <property type="evidence" value="ECO:0007669"/>
    <property type="project" value="UniProtKB-KW"/>
</dbReference>
<dbReference type="Pfam" id="PF00271">
    <property type="entry name" value="Helicase_C"/>
    <property type="match status" value="1"/>
</dbReference>
<evidence type="ECO:0000313" key="8">
    <source>
        <dbReference type="Proteomes" id="UP001162541"/>
    </source>
</evidence>
<dbReference type="InterPro" id="IPR049730">
    <property type="entry name" value="SNF2/RAD54-like_C"/>
</dbReference>
<dbReference type="InterPro" id="IPR027417">
    <property type="entry name" value="P-loop_NTPase"/>
</dbReference>
<reference evidence="8" key="1">
    <citation type="journal article" date="2020" name="Curr. Biol.">
        <title>Chromatin organization in early land plants reveals an ancestral association between H3K27me3, transposons, and constitutive heterochromatin.</title>
        <authorList>
            <person name="Montgomery S.A."/>
            <person name="Tanizawa Y."/>
            <person name="Galik B."/>
            <person name="Wang N."/>
            <person name="Ito T."/>
            <person name="Mochizuki T."/>
            <person name="Akimcheva S."/>
            <person name="Bowman J.L."/>
            <person name="Cognat V."/>
            <person name="Marechal-Drouard L."/>
            <person name="Ekker H."/>
            <person name="Hong S.F."/>
            <person name="Kohchi T."/>
            <person name="Lin S.S."/>
            <person name="Liu L.D."/>
            <person name="Nakamura Y."/>
            <person name="Valeeva L.R."/>
            <person name="Shakirov E.V."/>
            <person name="Shippen D.E."/>
            <person name="Wei W.L."/>
            <person name="Yagura M."/>
            <person name="Yamaoka S."/>
            <person name="Yamato K.T."/>
            <person name="Liu C."/>
            <person name="Berger F."/>
        </authorList>
    </citation>
    <scope>NUCLEOTIDE SEQUENCE [LARGE SCALE GENOMIC DNA]</scope>
    <source>
        <strain evidence="8">Tak-1</strain>
    </source>
</reference>
<evidence type="ECO:0000256" key="2">
    <source>
        <dbReference type="ARBA" id="ARBA00022801"/>
    </source>
</evidence>
<evidence type="ECO:0000256" key="1">
    <source>
        <dbReference type="ARBA" id="ARBA00022741"/>
    </source>
</evidence>
<proteinExistence type="predicted"/>
<dbReference type="SUPFAM" id="SSF52540">
    <property type="entry name" value="P-loop containing nucleoside triphosphate hydrolases"/>
    <property type="match status" value="1"/>
</dbReference>
<keyword evidence="1" id="KW-0547">Nucleotide-binding</keyword>
<evidence type="ECO:0000259" key="6">
    <source>
        <dbReference type="Pfam" id="PF00271"/>
    </source>
</evidence>
<dbReference type="AlphaFoldDB" id="A0AAF6BKR0"/>
<name>A0AAF6BKR0_MARPO</name>
<protein>
    <recommendedName>
        <fullName evidence="6">Helicase C-terminal domain-containing protein</fullName>
    </recommendedName>
</protein>
<dbReference type="GO" id="GO:0016787">
    <property type="term" value="F:hydrolase activity"/>
    <property type="evidence" value="ECO:0007669"/>
    <property type="project" value="UniProtKB-KW"/>
</dbReference>
<evidence type="ECO:0000313" key="7">
    <source>
        <dbReference type="EMBL" id="BBN12594.1"/>
    </source>
</evidence>
<evidence type="ECO:0000256" key="5">
    <source>
        <dbReference type="SAM" id="Phobius"/>
    </source>
</evidence>
<accession>A0AAF6BKR0</accession>
<dbReference type="InterPro" id="IPR001650">
    <property type="entry name" value="Helicase_C-like"/>
</dbReference>
<dbReference type="GO" id="GO:0006281">
    <property type="term" value="P:DNA repair"/>
    <property type="evidence" value="ECO:0007669"/>
    <property type="project" value="TreeGrafter"/>
</dbReference>
<dbReference type="CDD" id="cd18793">
    <property type="entry name" value="SF2_C_SNF"/>
    <property type="match status" value="1"/>
</dbReference>
<organism evidence="7 8">
    <name type="scientific">Marchantia polymorpha subsp. ruderalis</name>
    <dbReference type="NCBI Taxonomy" id="1480154"/>
    <lineage>
        <taxon>Eukaryota</taxon>
        <taxon>Viridiplantae</taxon>
        <taxon>Streptophyta</taxon>
        <taxon>Embryophyta</taxon>
        <taxon>Marchantiophyta</taxon>
        <taxon>Marchantiopsida</taxon>
        <taxon>Marchantiidae</taxon>
        <taxon>Marchantiales</taxon>
        <taxon>Marchantiaceae</taxon>
        <taxon>Marchantia</taxon>
    </lineage>
</organism>
<keyword evidence="4" id="KW-0067">ATP-binding</keyword>
<dbReference type="Proteomes" id="UP001162541">
    <property type="component" value="Chromosome 5"/>
</dbReference>
<gene>
    <name evidence="7" type="ORF">Mp_5g21370</name>
</gene>
<evidence type="ECO:0000256" key="4">
    <source>
        <dbReference type="ARBA" id="ARBA00022840"/>
    </source>
</evidence>
<evidence type="ECO:0000256" key="3">
    <source>
        <dbReference type="ARBA" id="ARBA00022806"/>
    </source>
</evidence>
<dbReference type="PANTHER" id="PTHR45766">
    <property type="entry name" value="DNA ANNEALING HELICASE AND ENDONUCLEASE ZRANB3 FAMILY MEMBER"/>
    <property type="match status" value="1"/>
</dbReference>